<dbReference type="Proteomes" id="UP000599523">
    <property type="component" value="Unassembled WGS sequence"/>
</dbReference>
<evidence type="ECO:0000313" key="4">
    <source>
        <dbReference type="Proteomes" id="UP000599523"/>
    </source>
</evidence>
<evidence type="ECO:0000259" key="1">
    <source>
        <dbReference type="Pfam" id="PF00675"/>
    </source>
</evidence>
<dbReference type="Pfam" id="PF05193">
    <property type="entry name" value="Peptidase_M16_C"/>
    <property type="match status" value="1"/>
</dbReference>
<reference evidence="3" key="1">
    <citation type="submission" date="2019-12" db="EMBL/GenBank/DDBJ databases">
        <title>Comparative genomics gives insights into the taxonomy of the Azoarcus-Aromatoleum group and reveals separate origins of nif in the plant-associated Azoarcus and non-plant-associated Aromatoleum sub-groups.</title>
        <authorList>
            <person name="Lafos M."/>
            <person name="Maluk M."/>
            <person name="Batista M."/>
            <person name="Junghare M."/>
            <person name="Carmona M."/>
            <person name="Faoro H."/>
            <person name="Cruz L.M."/>
            <person name="Battistoni F."/>
            <person name="De Souza E."/>
            <person name="Pedrosa F."/>
            <person name="Chen W.-M."/>
            <person name="Poole P.S."/>
            <person name="Dixon R.A."/>
            <person name="James E.K."/>
        </authorList>
    </citation>
    <scope>NUCLEOTIDE SEQUENCE</scope>
    <source>
        <strain evidence="3">NSC3</strain>
    </source>
</reference>
<proteinExistence type="predicted"/>
<accession>A0A972FCU7</accession>
<dbReference type="InterPro" id="IPR011765">
    <property type="entry name" value="Pept_M16_N"/>
</dbReference>
<dbReference type="AlphaFoldDB" id="A0A972FCU7"/>
<dbReference type="Gene3D" id="3.30.830.10">
    <property type="entry name" value="Metalloenzyme, LuxS/M16 peptidase-like"/>
    <property type="match status" value="2"/>
</dbReference>
<dbReference type="GO" id="GO:0046872">
    <property type="term" value="F:metal ion binding"/>
    <property type="evidence" value="ECO:0007669"/>
    <property type="project" value="InterPro"/>
</dbReference>
<name>A0A972FCU7_9RHOO</name>
<dbReference type="EMBL" id="WTVM01000038">
    <property type="protein sequence ID" value="NMG02942.1"/>
    <property type="molecule type" value="Genomic_DNA"/>
</dbReference>
<dbReference type="PANTHER" id="PTHR11851:SF224">
    <property type="entry name" value="PROCESSING PROTEASE"/>
    <property type="match status" value="1"/>
</dbReference>
<dbReference type="InterPro" id="IPR007863">
    <property type="entry name" value="Peptidase_M16_C"/>
</dbReference>
<dbReference type="RefSeq" id="WP_168987709.1">
    <property type="nucleotide sequence ID" value="NZ_CAWPHM010000262.1"/>
</dbReference>
<dbReference type="InterPro" id="IPR050361">
    <property type="entry name" value="MPP/UQCRC_Complex"/>
</dbReference>
<feature type="domain" description="Peptidase M16 C-terminal" evidence="2">
    <location>
        <begin position="194"/>
        <end position="368"/>
    </location>
</feature>
<protein>
    <submittedName>
        <fullName evidence="3">Insulinase family protein</fullName>
    </submittedName>
</protein>
<dbReference type="Pfam" id="PF00675">
    <property type="entry name" value="Peptidase_M16"/>
    <property type="match status" value="1"/>
</dbReference>
<dbReference type="InterPro" id="IPR011249">
    <property type="entry name" value="Metalloenz_LuxS/M16"/>
</dbReference>
<evidence type="ECO:0000313" key="3">
    <source>
        <dbReference type="EMBL" id="NMG02942.1"/>
    </source>
</evidence>
<sequence length="446" mass="47904">MTTKSIRTLIGGTLIAALVITLPALAGPQIEHWQSESGARVFFIESRSLPMLDIRVDFAAGSAYEPEGLEGLASMTRGLLETGIEGLDEQAIVEQIADTGAQISGDTDRDRNSLVLRTLSSATERDASVDLAARLLATPSFPEAALERERNRSIAGLREALTRPATLASRAFSAGIYPEHPYGRQTTLESLARIDRDALADFHRRYFVASNATVTIVGDIDRAGAERIAQRLTAALPRGEAAPPLAEPKMPEARVERIANASAQAHIAVGLPGMGREDPDYYPLLVGNHVLGGGGFTSRLTKEVRDARGYAYSVFSFFHPHRVAGPFQIGLQTRGSQAESALAVVSEVLAAFTADGPTDDELGAAQSNIINGFGLRLDSNRKILDHVAMIGFYGLPLDWLDTYTDHIAAVTAEQIQDAFARRIRPEHLVTIIAGGDGDRPAEVTSN</sequence>
<keyword evidence="4" id="KW-1185">Reference proteome</keyword>
<dbReference type="SUPFAM" id="SSF63411">
    <property type="entry name" value="LuxS/MPP-like metallohydrolase"/>
    <property type="match status" value="2"/>
</dbReference>
<feature type="domain" description="Peptidase M16 N-terminal" evidence="1">
    <location>
        <begin position="52"/>
        <end position="185"/>
    </location>
</feature>
<organism evidence="3 4">
    <name type="scientific">Azoarcus taiwanensis</name>
    <dbReference type="NCBI Taxonomy" id="666964"/>
    <lineage>
        <taxon>Bacteria</taxon>
        <taxon>Pseudomonadati</taxon>
        <taxon>Pseudomonadota</taxon>
        <taxon>Betaproteobacteria</taxon>
        <taxon>Rhodocyclales</taxon>
        <taxon>Zoogloeaceae</taxon>
        <taxon>Azoarcus</taxon>
    </lineage>
</organism>
<gene>
    <name evidence="3" type="ORF">GPA21_08140</name>
</gene>
<comment type="caution">
    <text evidence="3">The sequence shown here is derived from an EMBL/GenBank/DDBJ whole genome shotgun (WGS) entry which is preliminary data.</text>
</comment>
<dbReference type="PANTHER" id="PTHR11851">
    <property type="entry name" value="METALLOPROTEASE"/>
    <property type="match status" value="1"/>
</dbReference>
<evidence type="ECO:0000259" key="2">
    <source>
        <dbReference type="Pfam" id="PF05193"/>
    </source>
</evidence>